<keyword evidence="17" id="KW-1185">Reference proteome</keyword>
<feature type="domain" description="TonB-dependent receptor plug" evidence="15">
    <location>
        <begin position="65"/>
        <end position="174"/>
    </location>
</feature>
<evidence type="ECO:0000256" key="3">
    <source>
        <dbReference type="ARBA" id="ARBA00022452"/>
    </source>
</evidence>
<keyword evidence="9 11" id="KW-0472">Membrane</keyword>
<keyword evidence="8 12" id="KW-0798">TonB box</keyword>
<dbReference type="PROSITE" id="PS51257">
    <property type="entry name" value="PROKAR_LIPOPROTEIN"/>
    <property type="match status" value="1"/>
</dbReference>
<name>A0ABY9TG29_9GAMM</name>
<evidence type="ECO:0000313" key="17">
    <source>
        <dbReference type="Proteomes" id="UP001248581"/>
    </source>
</evidence>
<dbReference type="SUPFAM" id="SSF56935">
    <property type="entry name" value="Porins"/>
    <property type="match status" value="1"/>
</dbReference>
<keyword evidence="10 11" id="KW-0998">Cell outer membrane</keyword>
<accession>A0ABY9TG29</accession>
<dbReference type="Gene3D" id="2.40.170.20">
    <property type="entry name" value="TonB-dependent receptor, beta-barrel domain"/>
    <property type="match status" value="1"/>
</dbReference>
<dbReference type="InterPro" id="IPR012910">
    <property type="entry name" value="Plug_dom"/>
</dbReference>
<keyword evidence="7" id="KW-0406">Ion transport</keyword>
<keyword evidence="13" id="KW-1133">Transmembrane helix</keyword>
<feature type="domain" description="TonB-dependent receptor-like beta-barrel" evidence="14">
    <location>
        <begin position="368"/>
        <end position="755"/>
    </location>
</feature>
<dbReference type="InterPro" id="IPR039426">
    <property type="entry name" value="TonB-dep_rcpt-like"/>
</dbReference>
<keyword evidence="4" id="KW-0410">Iron transport</keyword>
<evidence type="ECO:0000256" key="7">
    <source>
        <dbReference type="ARBA" id="ARBA00023065"/>
    </source>
</evidence>
<dbReference type="RefSeq" id="WP_348386883.1">
    <property type="nucleotide sequence ID" value="NZ_CP134146.1"/>
</dbReference>
<keyword evidence="2 11" id="KW-0813">Transport</keyword>
<protein>
    <submittedName>
        <fullName evidence="16">TonB-dependent receptor</fullName>
    </submittedName>
</protein>
<reference evidence="17" key="1">
    <citation type="submission" date="2023-09" db="EMBL/GenBank/DDBJ databases">
        <authorList>
            <person name="Li S."/>
            <person name="Li X."/>
            <person name="Zhang C."/>
            <person name="Zhao Z."/>
        </authorList>
    </citation>
    <scope>NUCLEOTIDE SEQUENCE [LARGE SCALE GENOMIC DNA]</scope>
    <source>
        <strain evidence="17">SQ345</strain>
    </source>
</reference>
<dbReference type="Pfam" id="PF07715">
    <property type="entry name" value="Plug"/>
    <property type="match status" value="1"/>
</dbReference>
<dbReference type="PROSITE" id="PS52016">
    <property type="entry name" value="TONB_DEPENDENT_REC_3"/>
    <property type="match status" value="1"/>
</dbReference>
<evidence type="ECO:0000259" key="14">
    <source>
        <dbReference type="Pfam" id="PF00593"/>
    </source>
</evidence>
<evidence type="ECO:0000256" key="9">
    <source>
        <dbReference type="ARBA" id="ARBA00023136"/>
    </source>
</evidence>
<comment type="subcellular location">
    <subcellularLocation>
        <location evidence="1 11">Cell outer membrane</location>
        <topology evidence="1 11">Multi-pass membrane protein</topology>
    </subcellularLocation>
</comment>
<evidence type="ECO:0000256" key="13">
    <source>
        <dbReference type="SAM" id="Phobius"/>
    </source>
</evidence>
<keyword evidence="16" id="KW-0675">Receptor</keyword>
<comment type="similarity">
    <text evidence="11 12">Belongs to the TonB-dependent receptor family.</text>
</comment>
<dbReference type="Proteomes" id="UP001248581">
    <property type="component" value="Chromosome"/>
</dbReference>
<evidence type="ECO:0000259" key="15">
    <source>
        <dbReference type="Pfam" id="PF07715"/>
    </source>
</evidence>
<dbReference type="InterPro" id="IPR036942">
    <property type="entry name" value="Beta-barrel_TonB_sf"/>
</dbReference>
<evidence type="ECO:0000256" key="2">
    <source>
        <dbReference type="ARBA" id="ARBA00022448"/>
    </source>
</evidence>
<keyword evidence="6" id="KW-0408">Iron</keyword>
<evidence type="ECO:0000256" key="6">
    <source>
        <dbReference type="ARBA" id="ARBA00023004"/>
    </source>
</evidence>
<dbReference type="InterPro" id="IPR000531">
    <property type="entry name" value="Beta-barrel_TonB"/>
</dbReference>
<evidence type="ECO:0000256" key="8">
    <source>
        <dbReference type="ARBA" id="ARBA00023077"/>
    </source>
</evidence>
<dbReference type="EMBL" id="CP134146">
    <property type="protein sequence ID" value="WNC67724.1"/>
    <property type="molecule type" value="Genomic_DNA"/>
</dbReference>
<evidence type="ECO:0000256" key="12">
    <source>
        <dbReference type="RuleBase" id="RU003357"/>
    </source>
</evidence>
<organism evidence="16 17">
    <name type="scientific">Thalassotalea nanhaiensis</name>
    <dbReference type="NCBI Taxonomy" id="3065648"/>
    <lineage>
        <taxon>Bacteria</taxon>
        <taxon>Pseudomonadati</taxon>
        <taxon>Pseudomonadota</taxon>
        <taxon>Gammaproteobacteria</taxon>
        <taxon>Alteromonadales</taxon>
        <taxon>Colwelliaceae</taxon>
        <taxon>Thalassotalea</taxon>
    </lineage>
</organism>
<proteinExistence type="inferred from homology"/>
<evidence type="ECO:0000256" key="1">
    <source>
        <dbReference type="ARBA" id="ARBA00004571"/>
    </source>
</evidence>
<dbReference type="Pfam" id="PF00593">
    <property type="entry name" value="TonB_dep_Rec_b-barrel"/>
    <property type="match status" value="1"/>
</dbReference>
<gene>
    <name evidence="16" type="ORF">RI845_14500</name>
</gene>
<evidence type="ECO:0000313" key="16">
    <source>
        <dbReference type="EMBL" id="WNC67724.1"/>
    </source>
</evidence>
<evidence type="ECO:0000256" key="11">
    <source>
        <dbReference type="PROSITE-ProRule" id="PRU01360"/>
    </source>
</evidence>
<keyword evidence="3 11" id="KW-1134">Transmembrane beta strand</keyword>
<evidence type="ECO:0000256" key="4">
    <source>
        <dbReference type="ARBA" id="ARBA00022496"/>
    </source>
</evidence>
<evidence type="ECO:0000256" key="10">
    <source>
        <dbReference type="ARBA" id="ARBA00023237"/>
    </source>
</evidence>
<dbReference type="PANTHER" id="PTHR32552:SF81">
    <property type="entry name" value="TONB-DEPENDENT OUTER MEMBRANE RECEPTOR"/>
    <property type="match status" value="1"/>
</dbReference>
<feature type="transmembrane region" description="Helical" evidence="13">
    <location>
        <begin position="21"/>
        <end position="41"/>
    </location>
</feature>
<sequence length="790" mass="87153">MKVENNNNNISLISCAVRKALLVPVLTSSVAATVFVSPFSLAEEATKEGIEVIEVTSRKRVENIQHVPSSVQALSSKDIEEQGITNFEDYALLLPSLSFNSAGPGLAQVYMRGAADGGDGNASGSQPSVAIYLDEQPVTAIGRNLDLHVYDIERIEALAGPQSTLFGASSQSGTLRIITNKPDTEAFEGGVSVDLSTTNEGEPNNTFEGFVNIPVSEDTAIRLVGWSKHDGGYIDNIAGTHTSALFTNGGESSLVENNNDAHVEEDFNTLDNTGFRAGVKTQISDNWDALLTTIYQKQETNGVWYHDPDAPNGEVGDLEVQRFNPEEMDDEFTQASVTITGDLGDAELVYAGSFMERNVEFHNDYSDYTDYYSTSWIQYYGCEYYGSATEDCTNMMIAYNDDNEYKRDTHELRLQSTGDSSIQYTLGLYQESSSHDYRQEWVMEGLAKGPDFEQFGEPDLWYLTDQNRDDDQSAVFGELTYQVNDKLALTLGGRYYSNESSLSGTSGYGVIAPGFPIIDVDTSVDDSGSIFKANASYQLTDNRLVYLTWSEGYRPGGINRDETEVVPRTYKADFVENMEFGWKIMSEDQDLRFNGAIYSMSWDDMQLTRYDASFGSPVGLTINVSEASITGIESDLTYMLTSNFKLSAAASYNQAELSKDLSVGSKFAPDGTELPNVPEFKGNISARYYQPIFSYEGFIQATYSYVGERQSDIFKHSGGDLETDQREELASYSIANISAGIEADSWTATIYVNNLTDERAELSKGTASWDSTITVNRPRTIGVSLSYLFD</sequence>
<dbReference type="PANTHER" id="PTHR32552">
    <property type="entry name" value="FERRICHROME IRON RECEPTOR-RELATED"/>
    <property type="match status" value="1"/>
</dbReference>
<keyword evidence="5 11" id="KW-0812">Transmembrane</keyword>
<evidence type="ECO:0000256" key="5">
    <source>
        <dbReference type="ARBA" id="ARBA00022692"/>
    </source>
</evidence>